<evidence type="ECO:0000313" key="3">
    <source>
        <dbReference type="Proteomes" id="UP000675920"/>
    </source>
</evidence>
<evidence type="ECO:0000256" key="1">
    <source>
        <dbReference type="SAM" id="MobiDB-lite"/>
    </source>
</evidence>
<reference evidence="4" key="1">
    <citation type="submission" date="2025-08" db="UniProtKB">
        <authorList>
            <consortium name="RefSeq"/>
        </authorList>
    </citation>
    <scope>IDENTIFICATION</scope>
</reference>
<feature type="compositionally biased region" description="Basic residues" evidence="1">
    <location>
        <begin position="43"/>
        <end position="53"/>
    </location>
</feature>
<feature type="compositionally biased region" description="Basic and acidic residues" evidence="1">
    <location>
        <begin position="1"/>
        <end position="42"/>
    </location>
</feature>
<protein>
    <submittedName>
        <fullName evidence="4">Uncharacterized protein</fullName>
    </submittedName>
</protein>
<feature type="transmembrane region" description="Helical" evidence="2">
    <location>
        <begin position="85"/>
        <end position="110"/>
    </location>
</feature>
<sequence>MTQHDGRRAAPGEHEHGKPGDDRGIREPGQHDRAGRHHDGNHARPHAHSHAHAPGHEPPGATPYDAAQPVRRRFALRENSWQERLAGFALMTAIVPLAVLGYLIICWVGFAGRTERGRAGVRALDHFVNAAVFNGLAWESVSSHAWRARHDKRWARFVIWLTDRFQPGHCQRANKREQPVIDLVLRKGLQKRTIGAKDGRPD</sequence>
<evidence type="ECO:0000313" key="4">
    <source>
        <dbReference type="RefSeq" id="WP_245591251.1"/>
    </source>
</evidence>
<accession>A0A9U5D4F9</accession>
<dbReference type="Proteomes" id="UP000675920">
    <property type="component" value="Unplaced"/>
</dbReference>
<keyword evidence="2" id="KW-1133">Transmembrane helix</keyword>
<dbReference type="RefSeq" id="WP_245591251.1">
    <property type="nucleotide sequence ID" value="NZ_AXWS01000001.1"/>
</dbReference>
<keyword evidence="2" id="KW-0812">Transmembrane</keyword>
<keyword evidence="2" id="KW-0472">Membrane</keyword>
<name>A0A9U5D4F9_9BURK</name>
<keyword evidence="3" id="KW-1185">Reference proteome</keyword>
<organism evidence="3 4">
    <name type="scientific">Derxia gummosa DSM 723</name>
    <dbReference type="NCBI Taxonomy" id="1121388"/>
    <lineage>
        <taxon>Bacteria</taxon>
        <taxon>Pseudomonadati</taxon>
        <taxon>Pseudomonadota</taxon>
        <taxon>Betaproteobacteria</taxon>
        <taxon>Burkholderiales</taxon>
        <taxon>Alcaligenaceae</taxon>
        <taxon>Derxia</taxon>
    </lineage>
</organism>
<evidence type="ECO:0000256" key="2">
    <source>
        <dbReference type="SAM" id="Phobius"/>
    </source>
</evidence>
<dbReference type="AlphaFoldDB" id="A0A9U5D4F9"/>
<feature type="region of interest" description="Disordered" evidence="1">
    <location>
        <begin position="1"/>
        <end position="65"/>
    </location>
</feature>
<proteinExistence type="predicted"/>